<name>A0A7Y0HU71_9BIFI</name>
<dbReference type="Pfam" id="PF13635">
    <property type="entry name" value="DUF4143"/>
    <property type="match status" value="1"/>
</dbReference>
<sequence>MVPRLLGERIAQMARWFPVVSVTGPRQSGKSTIVKSVFPDYQYVNLENPQTRKEALDDPVGFINNRNEHLIIDEVQYAPDLFSMIQVASDERSSTGQYVLSGSQNFRLLKNITQSLAGRVGLVELLPFSFQEARIAQTNLSADDFMISGGYPRLFETHMPTDVFFSNYVSTYVERDVADYLDVRNLTSFQKFLRLCALNSGNLMNYAKLAKDADINAQTAKTWLSMLNSSYITFQLAPYFSNEGKRLIKTPKMYFHDTGLLCYLLGITNRQQLLFSPHLGAIFENLIVAETLKNHIDNGEEPKLFFYRDDSKIEVDLLDFTNASAPMLIEIKSGQTYKDNFARHLSTVGEFLGIPEQQRHVVLRIEQGFQAKGAVAHSAAEWLLRQT</sequence>
<evidence type="ECO:0000259" key="2">
    <source>
        <dbReference type="Pfam" id="PF13635"/>
    </source>
</evidence>
<feature type="domain" description="AAA" evidence="1">
    <location>
        <begin position="18"/>
        <end position="132"/>
    </location>
</feature>
<feature type="domain" description="DUF4143" evidence="2">
    <location>
        <begin position="174"/>
        <end position="334"/>
    </location>
</feature>
<protein>
    <submittedName>
        <fullName evidence="3">ATPase AAA</fullName>
    </submittedName>
</protein>
<proteinExistence type="predicted"/>
<keyword evidence="4" id="KW-1185">Reference proteome</keyword>
<reference evidence="3 4" key="1">
    <citation type="submission" date="2020-02" db="EMBL/GenBank/DDBJ databases">
        <title>Characterization of phylogenetic diversity of novel bifidobacterial species isolated in Czech ZOOs.</title>
        <authorList>
            <person name="Lugli G.A."/>
            <person name="Vera N.B."/>
            <person name="Ventura M."/>
        </authorList>
    </citation>
    <scope>NUCLEOTIDE SEQUENCE [LARGE SCALE GENOMIC DNA]</scope>
    <source>
        <strain evidence="3 4">DSM 109960</strain>
    </source>
</reference>
<dbReference type="EMBL" id="JAAIIF010000002">
    <property type="protein sequence ID" value="NMM95343.1"/>
    <property type="molecule type" value="Genomic_DNA"/>
</dbReference>
<gene>
    <name evidence="3" type="ORF">G1C98_0079</name>
</gene>
<dbReference type="AlphaFoldDB" id="A0A7Y0HU71"/>
<evidence type="ECO:0000313" key="3">
    <source>
        <dbReference type="EMBL" id="NMM95343.1"/>
    </source>
</evidence>
<accession>A0A7Y0HU71</accession>
<organism evidence="3 4">
    <name type="scientific">Bifidobacterium erythrocebi</name>
    <dbReference type="NCBI Taxonomy" id="2675325"/>
    <lineage>
        <taxon>Bacteria</taxon>
        <taxon>Bacillati</taxon>
        <taxon>Actinomycetota</taxon>
        <taxon>Actinomycetes</taxon>
        <taxon>Bifidobacteriales</taxon>
        <taxon>Bifidobacteriaceae</taxon>
        <taxon>Bifidobacterium</taxon>
    </lineage>
</organism>
<dbReference type="InterPro" id="IPR027417">
    <property type="entry name" value="P-loop_NTPase"/>
</dbReference>
<comment type="caution">
    <text evidence="3">The sequence shown here is derived from an EMBL/GenBank/DDBJ whole genome shotgun (WGS) entry which is preliminary data.</text>
</comment>
<dbReference type="SUPFAM" id="SSF52540">
    <property type="entry name" value="P-loop containing nucleoside triphosphate hydrolases"/>
    <property type="match status" value="1"/>
</dbReference>
<evidence type="ECO:0000259" key="1">
    <source>
        <dbReference type="Pfam" id="PF13173"/>
    </source>
</evidence>
<evidence type="ECO:0000313" key="4">
    <source>
        <dbReference type="Proteomes" id="UP000529710"/>
    </source>
</evidence>
<dbReference type="PANTHER" id="PTHR43566">
    <property type="entry name" value="CONSERVED PROTEIN"/>
    <property type="match status" value="1"/>
</dbReference>
<dbReference type="Proteomes" id="UP000529710">
    <property type="component" value="Unassembled WGS sequence"/>
</dbReference>
<dbReference type="InterPro" id="IPR041682">
    <property type="entry name" value="AAA_14"/>
</dbReference>
<dbReference type="Pfam" id="PF13173">
    <property type="entry name" value="AAA_14"/>
    <property type="match status" value="1"/>
</dbReference>
<dbReference type="PANTHER" id="PTHR43566:SF2">
    <property type="entry name" value="DUF4143 DOMAIN-CONTAINING PROTEIN"/>
    <property type="match status" value="1"/>
</dbReference>
<dbReference type="InterPro" id="IPR025420">
    <property type="entry name" value="DUF4143"/>
</dbReference>